<dbReference type="GO" id="GO:0004386">
    <property type="term" value="F:helicase activity"/>
    <property type="evidence" value="ECO:0007669"/>
    <property type="project" value="UniProtKB-KW"/>
</dbReference>
<dbReference type="PANTHER" id="PTHR10887:SF522">
    <property type="entry name" value="P-LOOP CONTAINING NUCLEOSIDE TRIPHOSPHATE HYDROLASES SUPERFAMILY PROTEIN"/>
    <property type="match status" value="1"/>
</dbReference>
<sequence>MEDAEKKRSAAPSSGLISCVFSWSIRDILNKNLYKNKVREIPLRFSSMSHYKASFGPALIEETHADLLSSITSVSRAPLCQIISVKKHKTHKLPNNLLYYIRVKAVSASAKTYEEDADDCDEEDADDCDGADSEDGDAVKEGYVPDGGDLIAFAEVKPKRVDDLNRPGQPYTIALVQSRRNGRILVVASKPIACDEDYYQSTKQDKKRILFGVYLINMTTNLRIYAALSRASDVRTPILKTALPGDLDAEERCSICSVDDTTGTTAATDVRQMIRPYSPNESQEAAILSCIATSQCKHRNTFKLIWGPPGTGKTKTVGVLLYALLQLRTKTLVCGPTNTAVLQVAQRLLKLVQESQGIENYGLGDVVVFGNRKRMSVDDGLLDVFYDHRVEVLRKCYAPETGWRKCLESLMHLLENSEELYEAYMEKWFAKKKEAEERAADTKTELCVDDQEDPLTHTEFLSQQLKPVSKGLHFCLENLPIHLPTLFISGEVVKLMIEGIESLQGFEYFLSRCQILRDVGPLQSHLSFQLELHKRKLMKIFISLQRGFLLPDVEDGRLDRFCLDKAQLVFCTASTAARLDVVMFRMLIIDEAAQLKECESLIPLQVPGLSHAVLFGDEKQLPAMVRSNISETMNFGRSLFERLVLLGFKKHLLNIQYRMHPSISRFPNREFYNNLILDACSVRTRSHEKRVLGHKMYGTYSFINVSDGKEEFDASYSLTNTMEAVVALGIVTKLSKACAASKERISVGVISPYKAQMYAIQDIFSKRFLKDGETYCSVNVRSVDGYQGGEDDVIIISTVRSNIRGSVGFLSNHQRTNVALTRARYCLWILGNEQTLMSSNSVWNKLVVDAKECDSFYNIEDDPGLCQHITDALLGLGRLDILLDTNSVAFKSAKWKMRFSDDFIKSMATWAGSIEEPRAVFQLLERLSTGWRDVKKTAKDVLVLPEGSTALELLELYNVGEAHYLAWTVEIEQENSSCTQVIKVWDILPQSQVGRLVRYLDALVGNYTVNMLNRCKYRCSEEGDVLVPMSWPGGASASSSIANDLSKPFASLSLGENFRTTRKSLF</sequence>
<feature type="coiled-coil region" evidence="5">
    <location>
        <begin position="407"/>
        <end position="445"/>
    </location>
</feature>
<dbReference type="Proteomes" id="UP000594263">
    <property type="component" value="Unplaced"/>
</dbReference>
<proteinExistence type="predicted"/>
<dbReference type="SUPFAM" id="SSF52540">
    <property type="entry name" value="P-loop containing nucleoside triphosphate hydrolases"/>
    <property type="match status" value="1"/>
</dbReference>
<evidence type="ECO:0000256" key="5">
    <source>
        <dbReference type="SAM" id="Coils"/>
    </source>
</evidence>
<keyword evidence="5" id="KW-0175">Coiled coil</keyword>
<feature type="compositionally biased region" description="Acidic residues" evidence="6">
    <location>
        <begin position="115"/>
        <end position="136"/>
    </location>
</feature>
<dbReference type="OMA" id="CESTIPF"/>
<protein>
    <submittedName>
        <fullName evidence="10">Uncharacterized protein</fullName>
    </submittedName>
</protein>
<dbReference type="InterPro" id="IPR041677">
    <property type="entry name" value="DNA2/NAM7_AAA_11"/>
</dbReference>
<evidence type="ECO:0000256" key="4">
    <source>
        <dbReference type="ARBA" id="ARBA00022840"/>
    </source>
</evidence>
<dbReference type="GO" id="GO:0005694">
    <property type="term" value="C:chromosome"/>
    <property type="evidence" value="ECO:0007669"/>
    <property type="project" value="UniProtKB-ARBA"/>
</dbReference>
<dbReference type="PANTHER" id="PTHR10887">
    <property type="entry name" value="DNA2/NAM7 HELICASE FAMILY"/>
    <property type="match status" value="1"/>
</dbReference>
<evidence type="ECO:0000256" key="6">
    <source>
        <dbReference type="SAM" id="MobiDB-lite"/>
    </source>
</evidence>
<keyword evidence="4" id="KW-0067">ATP-binding</keyword>
<dbReference type="GO" id="GO:0005524">
    <property type="term" value="F:ATP binding"/>
    <property type="evidence" value="ECO:0007669"/>
    <property type="project" value="UniProtKB-KW"/>
</dbReference>
<dbReference type="InterPro" id="IPR041679">
    <property type="entry name" value="DNA2/NAM7-like_C"/>
</dbReference>
<evidence type="ECO:0000259" key="7">
    <source>
        <dbReference type="Pfam" id="PF13086"/>
    </source>
</evidence>
<keyword evidence="1" id="KW-0547">Nucleotide-binding</keyword>
<evidence type="ECO:0000313" key="11">
    <source>
        <dbReference type="Proteomes" id="UP000594263"/>
    </source>
</evidence>
<dbReference type="Pfam" id="PF13087">
    <property type="entry name" value="AAA_12"/>
    <property type="match status" value="1"/>
</dbReference>
<dbReference type="CDD" id="cd18808">
    <property type="entry name" value="SF1_C_Upf1"/>
    <property type="match status" value="1"/>
</dbReference>
<feature type="domain" description="DNA2/NAM7 helicase-like C-terminal" evidence="8">
    <location>
        <begin position="636"/>
        <end position="833"/>
    </location>
</feature>
<evidence type="ECO:0000259" key="9">
    <source>
        <dbReference type="Pfam" id="PF20073"/>
    </source>
</evidence>
<dbReference type="Gramene" id="Kaladp0037s0252.1.v1.1">
    <property type="protein sequence ID" value="Kaladp0037s0252.1.v1.1"/>
    <property type="gene ID" value="Kaladp0037s0252.v1.1"/>
</dbReference>
<name>A0A7N0TH91_KALFE</name>
<reference evidence="10" key="1">
    <citation type="submission" date="2021-01" db="UniProtKB">
        <authorList>
            <consortium name="EnsemblPlants"/>
        </authorList>
    </citation>
    <scope>IDENTIFICATION</scope>
</reference>
<feature type="region of interest" description="Disordered" evidence="6">
    <location>
        <begin position="114"/>
        <end position="138"/>
    </location>
</feature>
<dbReference type="InterPro" id="IPR045529">
    <property type="entry name" value="DUF6469"/>
</dbReference>
<dbReference type="PROSITE" id="PS51257">
    <property type="entry name" value="PROKAR_LIPOPROTEIN"/>
    <property type="match status" value="1"/>
</dbReference>
<dbReference type="EnsemblPlants" id="Kaladp0037s0252.1.v1.1">
    <property type="protein sequence ID" value="Kaladp0037s0252.1.v1.1"/>
    <property type="gene ID" value="Kaladp0037s0252.v1.1"/>
</dbReference>
<feature type="domain" description="DUF6469" evidence="9">
    <location>
        <begin position="137"/>
        <end position="229"/>
    </location>
</feature>
<evidence type="ECO:0000259" key="8">
    <source>
        <dbReference type="Pfam" id="PF13087"/>
    </source>
</evidence>
<accession>A0A7N0TH91</accession>
<evidence type="ECO:0000256" key="3">
    <source>
        <dbReference type="ARBA" id="ARBA00022806"/>
    </source>
</evidence>
<dbReference type="InterPro" id="IPR047187">
    <property type="entry name" value="SF1_C_Upf1"/>
</dbReference>
<dbReference type="InterPro" id="IPR027417">
    <property type="entry name" value="P-loop_NTPase"/>
</dbReference>
<dbReference type="AlphaFoldDB" id="A0A7N0TH91"/>
<keyword evidence="2" id="KW-0378">Hydrolase</keyword>
<dbReference type="InterPro" id="IPR045055">
    <property type="entry name" value="DNA2/NAM7-like"/>
</dbReference>
<evidence type="ECO:0000313" key="10">
    <source>
        <dbReference type="EnsemblPlants" id="Kaladp0037s0252.1.v1.1"/>
    </source>
</evidence>
<feature type="domain" description="DNA2/NAM7 helicase helicase" evidence="7">
    <location>
        <begin position="280"/>
        <end position="627"/>
    </location>
</feature>
<dbReference type="GO" id="GO:0016787">
    <property type="term" value="F:hydrolase activity"/>
    <property type="evidence" value="ECO:0007669"/>
    <property type="project" value="UniProtKB-KW"/>
</dbReference>
<organism evidence="10 11">
    <name type="scientific">Kalanchoe fedtschenkoi</name>
    <name type="common">Lavender scallops</name>
    <name type="synonym">South American air plant</name>
    <dbReference type="NCBI Taxonomy" id="63787"/>
    <lineage>
        <taxon>Eukaryota</taxon>
        <taxon>Viridiplantae</taxon>
        <taxon>Streptophyta</taxon>
        <taxon>Embryophyta</taxon>
        <taxon>Tracheophyta</taxon>
        <taxon>Spermatophyta</taxon>
        <taxon>Magnoliopsida</taxon>
        <taxon>eudicotyledons</taxon>
        <taxon>Gunneridae</taxon>
        <taxon>Pentapetalae</taxon>
        <taxon>Saxifragales</taxon>
        <taxon>Crassulaceae</taxon>
        <taxon>Kalanchoe</taxon>
    </lineage>
</organism>
<evidence type="ECO:0000256" key="2">
    <source>
        <dbReference type="ARBA" id="ARBA00022801"/>
    </source>
</evidence>
<dbReference type="FunFam" id="3.40.50.300:FF:000326">
    <property type="entry name" value="P-loop containing nucleoside triphosphate hydrolase"/>
    <property type="match status" value="1"/>
</dbReference>
<dbReference type="Pfam" id="PF13086">
    <property type="entry name" value="AAA_11"/>
    <property type="match status" value="1"/>
</dbReference>
<evidence type="ECO:0000256" key="1">
    <source>
        <dbReference type="ARBA" id="ARBA00022741"/>
    </source>
</evidence>
<dbReference type="Pfam" id="PF20073">
    <property type="entry name" value="DUF6469"/>
    <property type="match status" value="1"/>
</dbReference>
<dbReference type="Gene3D" id="3.40.50.300">
    <property type="entry name" value="P-loop containing nucleotide triphosphate hydrolases"/>
    <property type="match status" value="2"/>
</dbReference>
<keyword evidence="3" id="KW-0347">Helicase</keyword>
<keyword evidence="11" id="KW-1185">Reference proteome</keyword>